<dbReference type="EMBL" id="JAHUTI010000376">
    <property type="protein sequence ID" value="MED6232020.1"/>
    <property type="molecule type" value="Genomic_DNA"/>
</dbReference>
<accession>A0ABU7A3L8</accession>
<gene>
    <name evidence="1" type="ORF">ATANTOWER_018144</name>
</gene>
<name>A0ABU7A3L8_9TELE</name>
<dbReference type="Proteomes" id="UP001345963">
    <property type="component" value="Unassembled WGS sequence"/>
</dbReference>
<organism evidence="1 2">
    <name type="scientific">Ataeniobius toweri</name>
    <dbReference type="NCBI Taxonomy" id="208326"/>
    <lineage>
        <taxon>Eukaryota</taxon>
        <taxon>Metazoa</taxon>
        <taxon>Chordata</taxon>
        <taxon>Craniata</taxon>
        <taxon>Vertebrata</taxon>
        <taxon>Euteleostomi</taxon>
        <taxon>Actinopterygii</taxon>
        <taxon>Neopterygii</taxon>
        <taxon>Teleostei</taxon>
        <taxon>Neoteleostei</taxon>
        <taxon>Acanthomorphata</taxon>
        <taxon>Ovalentaria</taxon>
        <taxon>Atherinomorphae</taxon>
        <taxon>Cyprinodontiformes</taxon>
        <taxon>Goodeidae</taxon>
        <taxon>Ataeniobius</taxon>
    </lineage>
</organism>
<evidence type="ECO:0000313" key="1">
    <source>
        <dbReference type="EMBL" id="MED6232020.1"/>
    </source>
</evidence>
<evidence type="ECO:0000313" key="2">
    <source>
        <dbReference type="Proteomes" id="UP001345963"/>
    </source>
</evidence>
<proteinExistence type="predicted"/>
<protein>
    <submittedName>
        <fullName evidence="1">Uncharacterized protein</fullName>
    </submittedName>
</protein>
<comment type="caution">
    <text evidence="1">The sequence shown here is derived from an EMBL/GenBank/DDBJ whole genome shotgun (WGS) entry which is preliminary data.</text>
</comment>
<reference evidence="1 2" key="1">
    <citation type="submission" date="2021-07" db="EMBL/GenBank/DDBJ databases">
        <authorList>
            <person name="Palmer J.M."/>
        </authorList>
    </citation>
    <scope>NUCLEOTIDE SEQUENCE [LARGE SCALE GENOMIC DNA]</scope>
    <source>
        <strain evidence="1 2">AT_MEX2019</strain>
        <tissue evidence="1">Muscle</tissue>
    </source>
</reference>
<keyword evidence="2" id="KW-1185">Reference proteome</keyword>
<sequence>MKIEIQENRVCAILTVENKGQAIHRGDAPAMKESRSKRLIELQCCLWICQLDGCWIHVHETANITISFSEFAWRSLFWHTLVSLPTRSVACSATLCATFLSKSILLWLL</sequence>